<feature type="transmembrane region" description="Helical" evidence="8">
    <location>
        <begin position="663"/>
        <end position="685"/>
    </location>
</feature>
<feature type="compositionally biased region" description="Polar residues" evidence="7">
    <location>
        <begin position="28"/>
        <end position="67"/>
    </location>
</feature>
<evidence type="ECO:0000256" key="1">
    <source>
        <dbReference type="ARBA" id="ARBA00004128"/>
    </source>
</evidence>
<comment type="similarity">
    <text evidence="2">Belongs to the amino acid/polyamine transporter 2 family.</text>
</comment>
<evidence type="ECO:0000256" key="3">
    <source>
        <dbReference type="ARBA" id="ARBA00022554"/>
    </source>
</evidence>
<organism evidence="10 11">
    <name type="scientific">Nakaseomyces bracarensis</name>
    <dbReference type="NCBI Taxonomy" id="273131"/>
    <lineage>
        <taxon>Eukaryota</taxon>
        <taxon>Fungi</taxon>
        <taxon>Dikarya</taxon>
        <taxon>Ascomycota</taxon>
        <taxon>Saccharomycotina</taxon>
        <taxon>Saccharomycetes</taxon>
        <taxon>Saccharomycetales</taxon>
        <taxon>Saccharomycetaceae</taxon>
        <taxon>Nakaseomyces</taxon>
    </lineage>
</organism>
<feature type="transmembrane region" description="Helical" evidence="8">
    <location>
        <begin position="372"/>
        <end position="392"/>
    </location>
</feature>
<feature type="transmembrane region" description="Helical" evidence="8">
    <location>
        <begin position="625"/>
        <end position="642"/>
    </location>
</feature>
<feature type="region of interest" description="Disordered" evidence="7">
    <location>
        <begin position="260"/>
        <end position="293"/>
    </location>
</feature>
<feature type="region of interest" description="Disordered" evidence="7">
    <location>
        <begin position="1"/>
        <end position="67"/>
    </location>
</feature>
<keyword evidence="3" id="KW-0926">Vacuole</keyword>
<protein>
    <submittedName>
        <fullName evidence="10">Vacuolar amino acid transporter 3</fullName>
    </submittedName>
</protein>
<evidence type="ECO:0000256" key="7">
    <source>
        <dbReference type="SAM" id="MobiDB-lite"/>
    </source>
</evidence>
<feature type="compositionally biased region" description="Acidic residues" evidence="7">
    <location>
        <begin position="260"/>
        <end position="274"/>
    </location>
</feature>
<feature type="transmembrane region" description="Helical" evidence="8">
    <location>
        <begin position="510"/>
        <end position="538"/>
    </location>
</feature>
<evidence type="ECO:0000256" key="2">
    <source>
        <dbReference type="ARBA" id="ARBA00008066"/>
    </source>
</evidence>
<reference evidence="10 11" key="1">
    <citation type="submission" date="2024-05" db="EMBL/GenBank/DDBJ databases">
        <title>Long read based assembly of the Candida bracarensis genome reveals expanded adhesin content.</title>
        <authorList>
            <person name="Marcet-Houben M."/>
            <person name="Ksiezopolska E."/>
            <person name="Gabaldon T."/>
        </authorList>
    </citation>
    <scope>NUCLEOTIDE SEQUENCE [LARGE SCALE GENOMIC DNA]</scope>
    <source>
        <strain evidence="10 11">CBM6</strain>
    </source>
</reference>
<dbReference type="Proteomes" id="UP001623330">
    <property type="component" value="Unassembled WGS sequence"/>
</dbReference>
<sequence>MVNTIDIRRRQSGSSTGGRKARKDSETMAKSPSVESSGARSGTYESRRPSTTAALLKDPTSTSPILKNQPVNIDIDIKNPKPHVVDAVTRHLSSTPNHLQMQGADMTRDLYKWAKEHPGTSPPSQGIPTAGSSQLQNNNITPNEVLNSTTSKRKRSMSFSAISTHSSTMNSIMNYGSSNNNAHPQNNANTLEYGRNGPELPDVMMTHEEIRAPGGFRRSYLIAKHREENGEDPVPNFFTRNFIEFLTLYGHFAGEDLSEYEDESEEEYDEEALETESTSLIRPRRHRPASQGHKSSTTKAVLLLLKSFVGTGVLFLPKAFHNGGWGFSSIVLLCCALISYWCFVLLIDTKNQVKLDGYGDMGNKLYGSKMKLAILWSIALSQIGFASAYTVFTATNFQVFTKNVFNADLGIGVFILLQVVIFLPLALTRNIAKLSGTALIADLFILLGLIYVYWFSISQVSHNGVASETMLVFNRVDWSLFIGTAIFTFEGIGLLIPIQESMKNPEHFHGSLSAVMVIVTVIFISCGLICYCAFGSSVETVVLLNFPQDSAYTKTVQLLYALAILLSTPLQLFPAIKILENWTFSPHSSGKYNPRIKWLKNYFRAGVVCFSAAIAWIGANDLDKFVSLVGSFACVPLIYIYPPMLHYKAFKGIVKPFHLWLDILLLSIGIIVMLYTTAQTIIMWLI</sequence>
<evidence type="ECO:0000256" key="4">
    <source>
        <dbReference type="ARBA" id="ARBA00022692"/>
    </source>
</evidence>
<evidence type="ECO:0000256" key="5">
    <source>
        <dbReference type="ARBA" id="ARBA00022989"/>
    </source>
</evidence>
<feature type="compositionally biased region" description="Polar residues" evidence="7">
    <location>
        <begin position="122"/>
        <end position="150"/>
    </location>
</feature>
<feature type="transmembrane region" description="Helical" evidence="8">
    <location>
        <begin position="326"/>
        <end position="347"/>
    </location>
</feature>
<dbReference type="PANTHER" id="PTHR22950">
    <property type="entry name" value="AMINO ACID TRANSPORTER"/>
    <property type="match status" value="1"/>
</dbReference>
<feature type="domain" description="Amino acid transporter transmembrane" evidence="9">
    <location>
        <begin position="293"/>
        <end position="682"/>
    </location>
</feature>
<evidence type="ECO:0000259" key="9">
    <source>
        <dbReference type="Pfam" id="PF01490"/>
    </source>
</evidence>
<feature type="transmembrane region" description="Helical" evidence="8">
    <location>
        <begin position="404"/>
        <end position="427"/>
    </location>
</feature>
<feature type="transmembrane region" description="Helical" evidence="8">
    <location>
        <begin position="558"/>
        <end position="580"/>
    </location>
</feature>
<feature type="transmembrane region" description="Helical" evidence="8">
    <location>
        <begin position="601"/>
        <end position="619"/>
    </location>
</feature>
<feature type="transmembrane region" description="Helical" evidence="8">
    <location>
        <begin position="478"/>
        <end position="498"/>
    </location>
</feature>
<keyword evidence="5 8" id="KW-1133">Transmembrane helix</keyword>
<comment type="subcellular location">
    <subcellularLocation>
        <location evidence="1">Vacuole membrane</location>
        <topology evidence="1">Multi-pass membrane protein</topology>
    </subcellularLocation>
</comment>
<dbReference type="EMBL" id="JBEVYD010000008">
    <property type="protein sequence ID" value="KAL3231201.1"/>
    <property type="molecule type" value="Genomic_DNA"/>
</dbReference>
<dbReference type="Pfam" id="PF01490">
    <property type="entry name" value="Aa_trans"/>
    <property type="match status" value="1"/>
</dbReference>
<feature type="transmembrane region" description="Helical" evidence="8">
    <location>
        <begin position="439"/>
        <end position="458"/>
    </location>
</feature>
<evidence type="ECO:0000256" key="6">
    <source>
        <dbReference type="ARBA" id="ARBA00023136"/>
    </source>
</evidence>
<dbReference type="InterPro" id="IPR013057">
    <property type="entry name" value="AA_transpt_TM"/>
</dbReference>
<accession>A0ABR4NS84</accession>
<comment type="caution">
    <text evidence="10">The sequence shown here is derived from an EMBL/GenBank/DDBJ whole genome shotgun (WGS) entry which is preliminary data.</text>
</comment>
<proteinExistence type="inferred from homology"/>
<name>A0ABR4NS84_9SACH</name>
<keyword evidence="11" id="KW-1185">Reference proteome</keyword>
<dbReference type="PANTHER" id="PTHR22950:SF530">
    <property type="entry name" value="VACUOLAR AMINO ACID TRANSPORTER 3"/>
    <property type="match status" value="1"/>
</dbReference>
<evidence type="ECO:0000313" key="10">
    <source>
        <dbReference type="EMBL" id="KAL3231201.1"/>
    </source>
</evidence>
<feature type="region of interest" description="Disordered" evidence="7">
    <location>
        <begin position="115"/>
        <end position="160"/>
    </location>
</feature>
<keyword evidence="6 8" id="KW-0472">Membrane</keyword>
<gene>
    <name evidence="10" type="ORF">RNJ44_00840</name>
</gene>
<evidence type="ECO:0000256" key="8">
    <source>
        <dbReference type="SAM" id="Phobius"/>
    </source>
</evidence>
<evidence type="ECO:0000313" key="11">
    <source>
        <dbReference type="Proteomes" id="UP001623330"/>
    </source>
</evidence>
<keyword evidence="4 8" id="KW-0812">Transmembrane</keyword>